<evidence type="ECO:0000313" key="3">
    <source>
        <dbReference type="Proteomes" id="UP001303647"/>
    </source>
</evidence>
<dbReference type="EMBL" id="MU857668">
    <property type="protein sequence ID" value="KAK4246732.1"/>
    <property type="molecule type" value="Genomic_DNA"/>
</dbReference>
<comment type="caution">
    <text evidence="2">The sequence shown here is derived from an EMBL/GenBank/DDBJ whole genome shotgun (WGS) entry which is preliminary data.</text>
</comment>
<organism evidence="2 3">
    <name type="scientific">Corynascus novoguineensis</name>
    <dbReference type="NCBI Taxonomy" id="1126955"/>
    <lineage>
        <taxon>Eukaryota</taxon>
        <taxon>Fungi</taxon>
        <taxon>Dikarya</taxon>
        <taxon>Ascomycota</taxon>
        <taxon>Pezizomycotina</taxon>
        <taxon>Sordariomycetes</taxon>
        <taxon>Sordariomycetidae</taxon>
        <taxon>Sordariales</taxon>
        <taxon>Chaetomiaceae</taxon>
        <taxon>Corynascus</taxon>
    </lineage>
</organism>
<accession>A0AAN7CSW9</accession>
<keyword evidence="3" id="KW-1185">Reference proteome</keyword>
<sequence>MITLGSGIVADTLSSSPVPWLPRSTIYISEGRTNPAGVIGGRILNSQWIDLDLPSLWKNACDRLHDGLCKSLPVKTMSSITPIWLIDVRSQCLVSAPDGCSYVCLSYVWGKQRMLQTLRSNQDQLQQPGSLSLSTWEPPISTTVRNAMSVVGLLGERYLWVDTLCIVQDDEAQKHKELARMGAIYANASVTIMAVQGEHANYGLRGFLGISEPRRLRRAIHNLTDGVRAIQYPVAGGRYELACEHSLYATRGWTYQENLLSRRKLIFDGDSLRWECSAAIWREHVEFSFGHDPFHDSITSCQSMFGCLNKRNFTYPEDALNAFAGIASAIGWSVGGNLVSGLPIASFDTLLMWQPETTVVRRAAKAPGGKNCLPSWSWAGWHGSVKMDVASASDFIRNCPRVFSWQSSSARIKRLVSWKYHLTPESPGISIQPRLLMCRERWLEDQGAYAPGWTRYPVSENSQARYTMSDPSSPSLYFFRHPMHPGFDFWYPIPFPGDEDTFYDKFQRISSPALLSLRDHAGTWVGALQPHYGTDKPDDAAQGLSVAISLVEVAKGFCRDTTSPHPGLQEVDHPEKPKIGDWYEYYWVLWVEWIHGIAYRKGLGRVCKQIWETQRREEIDLMLG</sequence>
<feature type="domain" description="Heterokaryon incompatibility" evidence="1">
    <location>
        <begin position="102"/>
        <end position="257"/>
    </location>
</feature>
<dbReference type="Pfam" id="PF06985">
    <property type="entry name" value="HET"/>
    <property type="match status" value="1"/>
</dbReference>
<name>A0AAN7CSW9_9PEZI</name>
<dbReference type="AlphaFoldDB" id="A0AAN7CSW9"/>
<dbReference type="PANTHER" id="PTHR33112:SF12">
    <property type="entry name" value="HETEROKARYON INCOMPATIBILITY DOMAIN-CONTAINING PROTEIN"/>
    <property type="match status" value="1"/>
</dbReference>
<proteinExistence type="predicted"/>
<evidence type="ECO:0000259" key="1">
    <source>
        <dbReference type="Pfam" id="PF06985"/>
    </source>
</evidence>
<dbReference type="InterPro" id="IPR010730">
    <property type="entry name" value="HET"/>
</dbReference>
<reference evidence="2" key="1">
    <citation type="journal article" date="2023" name="Mol. Phylogenet. Evol.">
        <title>Genome-scale phylogeny and comparative genomics of the fungal order Sordariales.</title>
        <authorList>
            <person name="Hensen N."/>
            <person name="Bonometti L."/>
            <person name="Westerberg I."/>
            <person name="Brannstrom I.O."/>
            <person name="Guillou S."/>
            <person name="Cros-Aarteil S."/>
            <person name="Calhoun S."/>
            <person name="Haridas S."/>
            <person name="Kuo A."/>
            <person name="Mondo S."/>
            <person name="Pangilinan J."/>
            <person name="Riley R."/>
            <person name="LaButti K."/>
            <person name="Andreopoulos B."/>
            <person name="Lipzen A."/>
            <person name="Chen C."/>
            <person name="Yan M."/>
            <person name="Daum C."/>
            <person name="Ng V."/>
            <person name="Clum A."/>
            <person name="Steindorff A."/>
            <person name="Ohm R.A."/>
            <person name="Martin F."/>
            <person name="Silar P."/>
            <person name="Natvig D.O."/>
            <person name="Lalanne C."/>
            <person name="Gautier V."/>
            <person name="Ament-Velasquez S.L."/>
            <person name="Kruys A."/>
            <person name="Hutchinson M.I."/>
            <person name="Powell A.J."/>
            <person name="Barry K."/>
            <person name="Miller A.N."/>
            <person name="Grigoriev I.V."/>
            <person name="Debuchy R."/>
            <person name="Gladieux P."/>
            <person name="Hiltunen Thoren M."/>
            <person name="Johannesson H."/>
        </authorList>
    </citation>
    <scope>NUCLEOTIDE SEQUENCE</scope>
    <source>
        <strain evidence="2">CBS 359.72</strain>
    </source>
</reference>
<dbReference type="Proteomes" id="UP001303647">
    <property type="component" value="Unassembled WGS sequence"/>
</dbReference>
<evidence type="ECO:0000313" key="2">
    <source>
        <dbReference type="EMBL" id="KAK4246732.1"/>
    </source>
</evidence>
<reference evidence="2" key="2">
    <citation type="submission" date="2023-05" db="EMBL/GenBank/DDBJ databases">
        <authorList>
            <consortium name="Lawrence Berkeley National Laboratory"/>
            <person name="Steindorff A."/>
            <person name="Hensen N."/>
            <person name="Bonometti L."/>
            <person name="Westerberg I."/>
            <person name="Brannstrom I.O."/>
            <person name="Guillou S."/>
            <person name="Cros-Aarteil S."/>
            <person name="Calhoun S."/>
            <person name="Haridas S."/>
            <person name="Kuo A."/>
            <person name="Mondo S."/>
            <person name="Pangilinan J."/>
            <person name="Riley R."/>
            <person name="Labutti K."/>
            <person name="Andreopoulos B."/>
            <person name="Lipzen A."/>
            <person name="Chen C."/>
            <person name="Yanf M."/>
            <person name="Daum C."/>
            <person name="Ng V."/>
            <person name="Clum A."/>
            <person name="Ohm R."/>
            <person name="Martin F."/>
            <person name="Silar P."/>
            <person name="Natvig D."/>
            <person name="Lalanne C."/>
            <person name="Gautier V."/>
            <person name="Ament-Velasquez S.L."/>
            <person name="Kruys A."/>
            <person name="Hutchinson M.I."/>
            <person name="Powell A.J."/>
            <person name="Barry K."/>
            <person name="Miller A.N."/>
            <person name="Grigoriev I.V."/>
            <person name="Debuchy R."/>
            <person name="Gladieux P."/>
            <person name="Thoren M.H."/>
            <person name="Johannesson H."/>
        </authorList>
    </citation>
    <scope>NUCLEOTIDE SEQUENCE</scope>
    <source>
        <strain evidence="2">CBS 359.72</strain>
    </source>
</reference>
<gene>
    <name evidence="2" type="ORF">C7999DRAFT_41885</name>
</gene>
<protein>
    <submittedName>
        <fullName evidence="2">Heterokaryon incompatibility protein-domain-containing protein</fullName>
    </submittedName>
</protein>
<dbReference type="PANTHER" id="PTHR33112">
    <property type="entry name" value="DOMAIN PROTEIN, PUTATIVE-RELATED"/>
    <property type="match status" value="1"/>
</dbReference>